<gene>
    <name evidence="8" type="ORF">CC85DRAFT_235236</name>
</gene>
<dbReference type="PANTHER" id="PTHR13131:SF5">
    <property type="entry name" value="CYSTINOSIN"/>
    <property type="match status" value="1"/>
</dbReference>
<dbReference type="SMART" id="SM00679">
    <property type="entry name" value="CTNS"/>
    <property type="match status" value="2"/>
</dbReference>
<evidence type="ECO:0000256" key="3">
    <source>
        <dbReference type="ARBA" id="ARBA00022692"/>
    </source>
</evidence>
<dbReference type="Proteomes" id="UP000053611">
    <property type="component" value="Unassembled WGS sequence"/>
</dbReference>
<evidence type="ECO:0000256" key="2">
    <source>
        <dbReference type="ARBA" id="ARBA00022448"/>
    </source>
</evidence>
<name>A0A0J0XFN0_9TREE</name>
<keyword evidence="4" id="KW-0677">Repeat</keyword>
<feature type="transmembrane region" description="Helical" evidence="7">
    <location>
        <begin position="127"/>
        <end position="144"/>
    </location>
</feature>
<feature type="transmembrane region" description="Helical" evidence="7">
    <location>
        <begin position="76"/>
        <end position="98"/>
    </location>
</feature>
<dbReference type="STRING" id="879819.A0A0J0XFN0"/>
<dbReference type="GeneID" id="28980685"/>
<evidence type="ECO:0000313" key="8">
    <source>
        <dbReference type="EMBL" id="KLT39863.1"/>
    </source>
</evidence>
<dbReference type="AlphaFoldDB" id="A0A0J0XFN0"/>
<keyword evidence="9" id="KW-1185">Reference proteome</keyword>
<evidence type="ECO:0000256" key="6">
    <source>
        <dbReference type="ARBA" id="ARBA00023136"/>
    </source>
</evidence>
<feature type="transmembrane region" description="Helical" evidence="7">
    <location>
        <begin position="25"/>
        <end position="48"/>
    </location>
</feature>
<protein>
    <recommendedName>
        <fullName evidence="10">PQ-loop-domain-containing protein</fullName>
    </recommendedName>
</protein>
<dbReference type="GO" id="GO:0005774">
    <property type="term" value="C:vacuolar membrane"/>
    <property type="evidence" value="ECO:0007669"/>
    <property type="project" value="TreeGrafter"/>
</dbReference>
<evidence type="ECO:0008006" key="10">
    <source>
        <dbReference type="Google" id="ProtNLM"/>
    </source>
</evidence>
<evidence type="ECO:0000256" key="1">
    <source>
        <dbReference type="ARBA" id="ARBA00004127"/>
    </source>
</evidence>
<dbReference type="GO" id="GO:0015184">
    <property type="term" value="F:L-cystine transmembrane transporter activity"/>
    <property type="evidence" value="ECO:0007669"/>
    <property type="project" value="TreeGrafter"/>
</dbReference>
<dbReference type="InterPro" id="IPR005282">
    <property type="entry name" value="LC_transporter"/>
</dbReference>
<dbReference type="OrthoDB" id="75720at2759"/>
<dbReference type="GO" id="GO:0012505">
    <property type="term" value="C:endomembrane system"/>
    <property type="evidence" value="ECO:0007669"/>
    <property type="project" value="UniProtKB-SubCell"/>
</dbReference>
<keyword evidence="6 7" id="KW-0472">Membrane</keyword>
<dbReference type="InterPro" id="IPR006603">
    <property type="entry name" value="PQ-loop_rpt"/>
</dbReference>
<evidence type="ECO:0000256" key="7">
    <source>
        <dbReference type="SAM" id="Phobius"/>
    </source>
</evidence>
<evidence type="ECO:0000313" key="9">
    <source>
        <dbReference type="Proteomes" id="UP000053611"/>
    </source>
</evidence>
<dbReference type="Pfam" id="PF04193">
    <property type="entry name" value="PQ-loop"/>
    <property type="match status" value="2"/>
</dbReference>
<evidence type="ECO:0000256" key="5">
    <source>
        <dbReference type="ARBA" id="ARBA00022989"/>
    </source>
</evidence>
<reference evidence="8 9" key="1">
    <citation type="submission" date="2015-03" db="EMBL/GenBank/DDBJ databases">
        <title>Genomics and transcriptomics of the oil-accumulating basidiomycete yeast T. oleaginosus allow insights into substrate utilization and the diverse evolutionary trajectories of mating systems in fungi.</title>
        <authorList>
            <consortium name="DOE Joint Genome Institute"/>
            <person name="Kourist R."/>
            <person name="Kracht O."/>
            <person name="Bracharz F."/>
            <person name="Lipzen A."/>
            <person name="Nolan M."/>
            <person name="Ohm R."/>
            <person name="Grigoriev I."/>
            <person name="Sun S."/>
            <person name="Heitman J."/>
            <person name="Bruck T."/>
            <person name="Nowrousian M."/>
        </authorList>
    </citation>
    <scope>NUCLEOTIDE SEQUENCE [LARGE SCALE GENOMIC DNA]</scope>
    <source>
        <strain evidence="8 9">IBC0246</strain>
    </source>
</reference>
<organism evidence="8 9">
    <name type="scientific">Cutaneotrichosporon oleaginosum</name>
    <dbReference type="NCBI Taxonomy" id="879819"/>
    <lineage>
        <taxon>Eukaryota</taxon>
        <taxon>Fungi</taxon>
        <taxon>Dikarya</taxon>
        <taxon>Basidiomycota</taxon>
        <taxon>Agaricomycotina</taxon>
        <taxon>Tremellomycetes</taxon>
        <taxon>Trichosporonales</taxon>
        <taxon>Trichosporonaceae</taxon>
        <taxon>Cutaneotrichosporon</taxon>
    </lineage>
</organism>
<keyword evidence="2" id="KW-0813">Transport</keyword>
<feature type="transmembrane region" description="Helical" evidence="7">
    <location>
        <begin position="185"/>
        <end position="209"/>
    </location>
</feature>
<feature type="transmembrane region" description="Helical" evidence="7">
    <location>
        <begin position="229"/>
        <end position="249"/>
    </location>
</feature>
<feature type="non-terminal residue" evidence="8">
    <location>
        <position position="1"/>
    </location>
</feature>
<dbReference type="Gene3D" id="1.20.1280.290">
    <property type="match status" value="2"/>
</dbReference>
<keyword evidence="3 7" id="KW-0812">Transmembrane</keyword>
<keyword evidence="5 7" id="KW-1133">Transmembrane helix</keyword>
<feature type="non-terminal residue" evidence="8">
    <location>
        <position position="257"/>
    </location>
</feature>
<comment type="subcellular location">
    <subcellularLocation>
        <location evidence="1">Endomembrane system</location>
        <topology evidence="1">Multi-pass membrane protein</topology>
    </subcellularLocation>
</comment>
<dbReference type="PANTHER" id="PTHR13131">
    <property type="entry name" value="CYSTINOSIN"/>
    <property type="match status" value="1"/>
</dbReference>
<sequence>GVIYFTAWSASFYPQLILNHRRKSALGLAPDFVVVNPIGFLCLAIWSFGAYFSRTARKQYADRHDGHAPQVSKSDLAFSAHALLLSTLTLVQSAWLFYRAHRARKSVEEQSPLLRRKVRAPVSPHRLTRAALVIMALAALWVGTSTLLGRTELLDFLYFASSLKIAITTIKYTPQLILNYRLKSVRGFAIATILADLTGGVFSLAQLVISSVFIDGQVAGIWANPGKLGLALITIGFDIAFIVQNYVLYPRRGEESD</sequence>
<accession>A0A0J0XFN0</accession>
<dbReference type="GO" id="GO:0000324">
    <property type="term" value="C:fungal-type vacuole"/>
    <property type="evidence" value="ECO:0007669"/>
    <property type="project" value="TreeGrafter"/>
</dbReference>
<evidence type="ECO:0000256" key="4">
    <source>
        <dbReference type="ARBA" id="ARBA00022737"/>
    </source>
</evidence>
<dbReference type="EMBL" id="KQ087247">
    <property type="protein sequence ID" value="KLT39863.1"/>
    <property type="molecule type" value="Genomic_DNA"/>
</dbReference>
<proteinExistence type="predicted"/>